<proteinExistence type="predicted"/>
<organism evidence="2 3">
    <name type="scientific">Pleurodeles waltl</name>
    <name type="common">Iberian ribbed newt</name>
    <dbReference type="NCBI Taxonomy" id="8319"/>
    <lineage>
        <taxon>Eukaryota</taxon>
        <taxon>Metazoa</taxon>
        <taxon>Chordata</taxon>
        <taxon>Craniata</taxon>
        <taxon>Vertebrata</taxon>
        <taxon>Euteleostomi</taxon>
        <taxon>Amphibia</taxon>
        <taxon>Batrachia</taxon>
        <taxon>Caudata</taxon>
        <taxon>Salamandroidea</taxon>
        <taxon>Salamandridae</taxon>
        <taxon>Pleurodelinae</taxon>
        <taxon>Pleurodeles</taxon>
    </lineage>
</organism>
<keyword evidence="3" id="KW-1185">Reference proteome</keyword>
<evidence type="ECO:0000313" key="2">
    <source>
        <dbReference type="EMBL" id="KAJ1113159.1"/>
    </source>
</evidence>
<name>A0AAV7NCI5_PLEWA</name>
<comment type="caution">
    <text evidence="2">The sequence shown here is derived from an EMBL/GenBank/DDBJ whole genome shotgun (WGS) entry which is preliminary data.</text>
</comment>
<evidence type="ECO:0000256" key="1">
    <source>
        <dbReference type="SAM" id="MobiDB-lite"/>
    </source>
</evidence>
<reference evidence="2" key="1">
    <citation type="journal article" date="2022" name="bioRxiv">
        <title>Sequencing and chromosome-scale assembly of the giantPleurodeles waltlgenome.</title>
        <authorList>
            <person name="Brown T."/>
            <person name="Elewa A."/>
            <person name="Iarovenko S."/>
            <person name="Subramanian E."/>
            <person name="Araus A.J."/>
            <person name="Petzold A."/>
            <person name="Susuki M."/>
            <person name="Suzuki K.-i.T."/>
            <person name="Hayashi T."/>
            <person name="Toyoda A."/>
            <person name="Oliveira C."/>
            <person name="Osipova E."/>
            <person name="Leigh N.D."/>
            <person name="Simon A."/>
            <person name="Yun M.H."/>
        </authorList>
    </citation>
    <scope>NUCLEOTIDE SEQUENCE</scope>
    <source>
        <strain evidence="2">20211129_DDA</strain>
        <tissue evidence="2">Liver</tissue>
    </source>
</reference>
<sequence length="198" mass="20800">MGSPGRLHRPVWGSGVPAGPSGSPSHPQAPGIRAKGSGNGHLVSPRTQAIWSHSPAVCYGVSRWPGCRGSPDEGSFAPLCPGRVPGGRVCSRRRSPPSPGAHQLPGRGVIFLRITRDRVRQTPCGPVVLDRALLGPGLARSGAQVVQAPRSPVRWVSPPNLASRRANRYPHPLGKRVQPAPYTNRLGTLGLFGDGLLG</sequence>
<feature type="compositionally biased region" description="Low complexity" evidence="1">
    <location>
        <begin position="13"/>
        <end position="31"/>
    </location>
</feature>
<evidence type="ECO:0000313" key="3">
    <source>
        <dbReference type="Proteomes" id="UP001066276"/>
    </source>
</evidence>
<gene>
    <name evidence="2" type="ORF">NDU88_001414</name>
</gene>
<accession>A0AAV7NCI5</accession>
<dbReference type="AlphaFoldDB" id="A0AAV7NCI5"/>
<feature type="region of interest" description="Disordered" evidence="1">
    <location>
        <begin position="1"/>
        <end position="44"/>
    </location>
</feature>
<dbReference type="EMBL" id="JANPWB010000012">
    <property type="protein sequence ID" value="KAJ1113159.1"/>
    <property type="molecule type" value="Genomic_DNA"/>
</dbReference>
<dbReference type="Proteomes" id="UP001066276">
    <property type="component" value="Chromosome 8"/>
</dbReference>
<protein>
    <submittedName>
        <fullName evidence="2">Uncharacterized protein</fullName>
    </submittedName>
</protein>